<evidence type="ECO:0000313" key="3">
    <source>
        <dbReference type="EMBL" id="CAH9092462.1"/>
    </source>
</evidence>
<feature type="compositionally biased region" description="Acidic residues" evidence="1">
    <location>
        <begin position="131"/>
        <end position="141"/>
    </location>
</feature>
<evidence type="ECO:0000259" key="2">
    <source>
        <dbReference type="Pfam" id="PF05699"/>
    </source>
</evidence>
<feature type="domain" description="HAT C-terminal dimerisation" evidence="2">
    <location>
        <begin position="2"/>
        <end position="45"/>
    </location>
</feature>
<dbReference type="GO" id="GO:0046983">
    <property type="term" value="F:protein dimerization activity"/>
    <property type="evidence" value="ECO:0007669"/>
    <property type="project" value="InterPro"/>
</dbReference>
<name>A0A9P1EB87_CUSEU</name>
<dbReference type="InterPro" id="IPR008906">
    <property type="entry name" value="HATC_C_dom"/>
</dbReference>
<feature type="compositionally biased region" description="Acidic residues" evidence="1">
    <location>
        <begin position="149"/>
        <end position="159"/>
    </location>
</feature>
<dbReference type="Pfam" id="PF05699">
    <property type="entry name" value="Dimer_Tnp_hAT"/>
    <property type="match status" value="1"/>
</dbReference>
<dbReference type="AlphaFoldDB" id="A0A9P1EB87"/>
<sequence>MRVLSLTCSSSGCERNWSVFEQIHTKRRNRLGMKKLNDLVFVKYNATLKARFDSKDITDPIALDNIDDCNEWLAGNVNASAADDSVFSDDEGDGLTWGAVSRATGAEEPIRYTRKHSRNASSSTTRRLVDEESEGEIEEDVGEYKSDNGEETDSSFNDE</sequence>
<evidence type="ECO:0000256" key="1">
    <source>
        <dbReference type="SAM" id="MobiDB-lite"/>
    </source>
</evidence>
<dbReference type="SUPFAM" id="SSF53098">
    <property type="entry name" value="Ribonuclease H-like"/>
    <property type="match status" value="1"/>
</dbReference>
<accession>A0A9P1EB87</accession>
<evidence type="ECO:0000313" key="4">
    <source>
        <dbReference type="Proteomes" id="UP001152484"/>
    </source>
</evidence>
<dbReference type="Proteomes" id="UP001152484">
    <property type="component" value="Unassembled WGS sequence"/>
</dbReference>
<proteinExistence type="predicted"/>
<dbReference type="EMBL" id="CAMAPE010000029">
    <property type="protein sequence ID" value="CAH9092462.1"/>
    <property type="molecule type" value="Genomic_DNA"/>
</dbReference>
<comment type="caution">
    <text evidence="3">The sequence shown here is derived from an EMBL/GenBank/DDBJ whole genome shotgun (WGS) entry which is preliminary data.</text>
</comment>
<reference evidence="3" key="1">
    <citation type="submission" date="2022-07" db="EMBL/GenBank/DDBJ databases">
        <authorList>
            <person name="Macas J."/>
            <person name="Novak P."/>
            <person name="Neumann P."/>
        </authorList>
    </citation>
    <scope>NUCLEOTIDE SEQUENCE</scope>
</reference>
<gene>
    <name evidence="3" type="ORF">CEURO_LOCUS11961</name>
</gene>
<dbReference type="OrthoDB" id="912796at2759"/>
<keyword evidence="4" id="KW-1185">Reference proteome</keyword>
<organism evidence="3 4">
    <name type="scientific">Cuscuta europaea</name>
    <name type="common">European dodder</name>
    <dbReference type="NCBI Taxonomy" id="41803"/>
    <lineage>
        <taxon>Eukaryota</taxon>
        <taxon>Viridiplantae</taxon>
        <taxon>Streptophyta</taxon>
        <taxon>Embryophyta</taxon>
        <taxon>Tracheophyta</taxon>
        <taxon>Spermatophyta</taxon>
        <taxon>Magnoliopsida</taxon>
        <taxon>eudicotyledons</taxon>
        <taxon>Gunneridae</taxon>
        <taxon>Pentapetalae</taxon>
        <taxon>asterids</taxon>
        <taxon>lamiids</taxon>
        <taxon>Solanales</taxon>
        <taxon>Convolvulaceae</taxon>
        <taxon>Cuscuteae</taxon>
        <taxon>Cuscuta</taxon>
        <taxon>Cuscuta subgen. Cuscuta</taxon>
    </lineage>
</organism>
<dbReference type="InterPro" id="IPR012337">
    <property type="entry name" value="RNaseH-like_sf"/>
</dbReference>
<protein>
    <recommendedName>
        <fullName evidence="2">HAT C-terminal dimerisation domain-containing protein</fullName>
    </recommendedName>
</protein>
<feature type="region of interest" description="Disordered" evidence="1">
    <location>
        <begin position="106"/>
        <end position="159"/>
    </location>
</feature>